<feature type="compositionally biased region" description="Low complexity" evidence="9">
    <location>
        <begin position="810"/>
        <end position="837"/>
    </location>
</feature>
<evidence type="ECO:0000256" key="5">
    <source>
        <dbReference type="ARBA" id="ARBA00022927"/>
    </source>
</evidence>
<feature type="region of interest" description="Disordered" evidence="9">
    <location>
        <begin position="736"/>
        <end position="999"/>
    </location>
</feature>
<evidence type="ECO:0000256" key="9">
    <source>
        <dbReference type="SAM" id="MobiDB-lite"/>
    </source>
</evidence>
<feature type="compositionally biased region" description="Polar residues" evidence="9">
    <location>
        <begin position="963"/>
        <end position="972"/>
    </location>
</feature>
<dbReference type="GeneID" id="95985198"/>
<keyword evidence="6" id="KW-0333">Golgi apparatus</keyword>
<feature type="region of interest" description="Disordered" evidence="9">
    <location>
        <begin position="589"/>
        <end position="611"/>
    </location>
</feature>
<comment type="subcellular location">
    <subcellularLocation>
        <location evidence="1">Golgi apparatus membrane</location>
        <topology evidence="1">Peripheral membrane protein</topology>
    </subcellularLocation>
</comment>
<evidence type="ECO:0000256" key="2">
    <source>
        <dbReference type="ARBA" id="ARBA00006419"/>
    </source>
</evidence>
<accession>A0ABR3Q6R7</accession>
<evidence type="ECO:0000256" key="1">
    <source>
        <dbReference type="ARBA" id="ARBA00004395"/>
    </source>
</evidence>
<keyword evidence="11" id="KW-1185">Reference proteome</keyword>
<proteinExistence type="inferred from homology"/>
<organism evidence="10 11">
    <name type="scientific">Vanrija albida</name>
    <dbReference type="NCBI Taxonomy" id="181172"/>
    <lineage>
        <taxon>Eukaryota</taxon>
        <taxon>Fungi</taxon>
        <taxon>Dikarya</taxon>
        <taxon>Basidiomycota</taxon>
        <taxon>Agaricomycotina</taxon>
        <taxon>Tremellomycetes</taxon>
        <taxon>Trichosporonales</taxon>
        <taxon>Trichosporonaceae</taxon>
        <taxon>Vanrija</taxon>
    </lineage>
</organism>
<evidence type="ECO:0000256" key="7">
    <source>
        <dbReference type="ARBA" id="ARBA00023136"/>
    </source>
</evidence>
<evidence type="ECO:0000256" key="8">
    <source>
        <dbReference type="ARBA" id="ARBA00031347"/>
    </source>
</evidence>
<keyword evidence="4" id="KW-0813">Transport</keyword>
<dbReference type="PANTHER" id="PTHR21311">
    <property type="entry name" value="CONSERVED OLIGOMERIC GOLGI COMPLEX COMPONENT 8"/>
    <property type="match status" value="1"/>
</dbReference>
<dbReference type="EMBL" id="JBBXJM010000003">
    <property type="protein sequence ID" value="KAL1410152.1"/>
    <property type="molecule type" value="Genomic_DNA"/>
</dbReference>
<feature type="compositionally biased region" description="Polar residues" evidence="9">
    <location>
        <begin position="911"/>
        <end position="924"/>
    </location>
</feature>
<evidence type="ECO:0000313" key="10">
    <source>
        <dbReference type="EMBL" id="KAL1410152.1"/>
    </source>
</evidence>
<evidence type="ECO:0000313" key="11">
    <source>
        <dbReference type="Proteomes" id="UP001565368"/>
    </source>
</evidence>
<name>A0ABR3Q6R7_9TREE</name>
<sequence>MEEAEEPAPSLTDLLQATASSRRAQAPDLASPAASSYLDELLALPLKSILTEASAISAEAASVESELTNLCFREYPTFISVHKCSSAVTSAFDDFSESLGNLLDAVPALEEECRTFVKSTSGVQNTRAKAALVQEHQDKLFDLLEIPQLMDTCVRNGYYQEALELGAHAEQLVARYPGIELVQDVAKEVEGVLQLMLVQLLALLREPIKLPALVKTVSYLRRLRSVDETELGLVFLMSRLSNFRTHLAGLDRDRPDPVRYVRKYVDLFREHIFDIISQFSAIFLESVSASSGIAASQLASFVGQCVQELVDLVAKQVPKVSNDSASLSSILVQLGYCSLAFARVGLDFSALITEPFAEAVQDAFSQTIDASTSALSATLAQGAKAAAHPSQTLMAHEYLQPLLASDSPLGFVKWDGTFEHLPTDLARFPPLAILVNGHLSALNSLRLLAPLSLHPLLAATQGASLRISTVAITQYVQQLAALGDHLSDAPTSPTRSSGGRAHLIRRNSETQLTPEARTAKRRETRWVCSAFADTWVKVVVPLLIDALNRGVYDNEGHVVSPSKELQQSLDALSAWVDEQADEKVPLAIKTGANGAGNGHARTPTGSGSPSPVLILEEEEVKAKVVASEPEEVAEPAEPAVLEEKVEDSQPATPAPAAESEPLPASEAPSSLAEPKLSEANGSAAKPASVDEVEEVEEKLSVLAVTEKVMKEEAPVAVDVESEPLVSEKTVLVDSVPIPEEAAPIPEEAAPIPEEAAEAVTEVAQEPPSKTEPAPTEPAPATENEPEPAPPADATTPTPAPELSTETLPKEAIPTATITASEAPSATAPTTVDAADTTKIAEEKGEESTPPQEHVAETTSSAPVASAGAATHGDDAVPTDASKQALREPATAPVDVLPVAETGGAATVPEPVSQTPSIVPSQQPDDASHHVTPPPPPADDAQDASAADTPADTTPAAVTDSSAQPSAANSRAASPTPGDAPSTSGGGAKKKNKKKKKGKK</sequence>
<evidence type="ECO:0000256" key="4">
    <source>
        <dbReference type="ARBA" id="ARBA00022448"/>
    </source>
</evidence>
<keyword evidence="7" id="KW-0472">Membrane</keyword>
<dbReference type="SUPFAM" id="SSF74788">
    <property type="entry name" value="Cullin repeat-like"/>
    <property type="match status" value="1"/>
</dbReference>
<reference evidence="10 11" key="1">
    <citation type="submission" date="2023-08" db="EMBL/GenBank/DDBJ databases">
        <title>Annotated Genome Sequence of Vanrija albida AlHP1.</title>
        <authorList>
            <person name="Herzog R."/>
        </authorList>
    </citation>
    <scope>NUCLEOTIDE SEQUENCE [LARGE SCALE GENOMIC DNA]</scope>
    <source>
        <strain evidence="10 11">AlHP1</strain>
    </source>
</reference>
<comment type="caution">
    <text evidence="10">The sequence shown here is derived from an EMBL/GenBank/DDBJ whole genome shotgun (WGS) entry which is preliminary data.</text>
</comment>
<evidence type="ECO:0000256" key="6">
    <source>
        <dbReference type="ARBA" id="ARBA00023034"/>
    </source>
</evidence>
<protein>
    <recommendedName>
        <fullName evidence="3">Conserved oligomeric Golgi complex subunit 8</fullName>
    </recommendedName>
    <alternativeName>
        <fullName evidence="8">Component of oligomeric Golgi complex 8</fullName>
    </alternativeName>
</protein>
<dbReference type="InterPro" id="IPR007255">
    <property type="entry name" value="COG8"/>
</dbReference>
<feature type="compositionally biased region" description="Low complexity" evidence="9">
    <location>
        <begin position="736"/>
        <end position="782"/>
    </location>
</feature>
<dbReference type="Pfam" id="PF04124">
    <property type="entry name" value="Dor1"/>
    <property type="match status" value="1"/>
</dbReference>
<dbReference type="PANTHER" id="PTHR21311:SF0">
    <property type="entry name" value="CONSERVED OLIGOMERIC GOLGI COMPLEX SUBUNIT 8"/>
    <property type="match status" value="1"/>
</dbReference>
<feature type="compositionally biased region" description="Low complexity" evidence="9">
    <location>
        <begin position="650"/>
        <end position="674"/>
    </location>
</feature>
<evidence type="ECO:0000256" key="3">
    <source>
        <dbReference type="ARBA" id="ARBA00020983"/>
    </source>
</evidence>
<gene>
    <name evidence="10" type="ORF">Q8F55_004155</name>
</gene>
<keyword evidence="5" id="KW-0653">Protein transport</keyword>
<comment type="similarity">
    <text evidence="2">Belongs to the COG8 family.</text>
</comment>
<dbReference type="InterPro" id="IPR016159">
    <property type="entry name" value="Cullin_repeat-like_dom_sf"/>
</dbReference>
<feature type="compositionally biased region" description="Low complexity" evidence="9">
    <location>
        <begin position="942"/>
        <end position="962"/>
    </location>
</feature>
<dbReference type="RefSeq" id="XP_069210096.1">
    <property type="nucleotide sequence ID" value="XM_069352678.1"/>
</dbReference>
<dbReference type="Proteomes" id="UP001565368">
    <property type="component" value="Unassembled WGS sequence"/>
</dbReference>
<feature type="compositionally biased region" description="Basic residues" evidence="9">
    <location>
        <begin position="987"/>
        <end position="999"/>
    </location>
</feature>
<feature type="region of interest" description="Disordered" evidence="9">
    <location>
        <begin position="623"/>
        <end position="695"/>
    </location>
</feature>